<evidence type="ECO:0000313" key="9">
    <source>
        <dbReference type="Proteomes" id="UP000186074"/>
    </source>
</evidence>
<dbReference type="SUPFAM" id="SSF81606">
    <property type="entry name" value="PP2C-like"/>
    <property type="match status" value="1"/>
</dbReference>
<dbReference type="InterPro" id="IPR011009">
    <property type="entry name" value="Kinase-like_dom_sf"/>
</dbReference>
<evidence type="ECO:0000313" key="8">
    <source>
        <dbReference type="EMBL" id="APW66660.1"/>
    </source>
</evidence>
<sequence>MSKATISTSGFSLAKRQELTGDDYYEIKQFNDLTIAVVCDGVGSAEEGALAAKKVTNHLITNFKNIPIAWSIEKAIKTFISSINSILYAQSIKDYERPELVTTVTICVIKGNRLYAANVGDSRIYLYRNKELTQLSHDHNEEGMDSVLTDAIGIDKDVEIFYFENNIHKDDKILMCSDGLYSLMSENMLTKHLVNGAYHIVKKASSLVEENLPDDTTAVILEINEIDQVQKYKDLPLDIPEKLQKGDIFDGYKLTLSLIQNDRTWVCEKNSKEYVIKFAPYEALENEEILDLYTKEVWNAKRLKAGFFPKSVVPKQRSARYYIMTKLEGITLKQYLKKRTLSIDESITLTKTLLSMSQYLLKFNLVHGDIKPENIIVMQRDGKRIFKVIDFGSITEIFSITNKAGTPSYLAPERFQESSINEQTELYSIGVTLYEALTGEFPYGEIEPFQNPSFKNIKFPQKYNSNISLWLESIILRATCVDQELRYSNYSLMKFELDNPEKVQAFFNKNTPLLKRNPLLVYKVLFGISLLLNFYLFIRFF</sequence>
<dbReference type="KEGG" id="alp:LPB137_12730"/>
<feature type="transmembrane region" description="Helical" evidence="5">
    <location>
        <begin position="519"/>
        <end position="538"/>
    </location>
</feature>
<keyword evidence="2" id="KW-0547">Nucleotide-binding</keyword>
<dbReference type="InterPro" id="IPR000719">
    <property type="entry name" value="Prot_kinase_dom"/>
</dbReference>
<dbReference type="Proteomes" id="UP000186074">
    <property type="component" value="Chromosome"/>
</dbReference>
<dbReference type="SUPFAM" id="SSF56112">
    <property type="entry name" value="Protein kinase-like (PK-like)"/>
    <property type="match status" value="1"/>
</dbReference>
<feature type="domain" description="Protein kinase" evidence="6">
    <location>
        <begin position="187"/>
        <end position="507"/>
    </location>
</feature>
<dbReference type="Pfam" id="PF13672">
    <property type="entry name" value="PP2C_2"/>
    <property type="match status" value="1"/>
</dbReference>
<feature type="domain" description="PPM-type phosphatase" evidence="7">
    <location>
        <begin position="8"/>
        <end position="223"/>
    </location>
</feature>
<dbReference type="PROSITE" id="PS00108">
    <property type="entry name" value="PROTEIN_KINASE_ST"/>
    <property type="match status" value="1"/>
</dbReference>
<dbReference type="RefSeq" id="WP_076088671.1">
    <property type="nucleotide sequence ID" value="NZ_CP019070.1"/>
</dbReference>
<reference evidence="8 9" key="1">
    <citation type="submission" date="2017-01" db="EMBL/GenBank/DDBJ databases">
        <title>Genome sequencing of Arcobacter sp. LPB0137.</title>
        <authorList>
            <person name="Lee G.-W."/>
            <person name="Yi H."/>
        </authorList>
    </citation>
    <scope>NUCLEOTIDE SEQUENCE [LARGE SCALE GENOMIC DNA]</scope>
    <source>
        <strain evidence="8 9">LPB0137</strain>
    </source>
</reference>
<evidence type="ECO:0000256" key="1">
    <source>
        <dbReference type="ARBA" id="ARBA00022679"/>
    </source>
</evidence>
<gene>
    <name evidence="8" type="ORF">LPB137_12730</name>
</gene>
<dbReference type="GO" id="GO:0005776">
    <property type="term" value="C:autophagosome"/>
    <property type="evidence" value="ECO:0007669"/>
    <property type="project" value="TreeGrafter"/>
</dbReference>
<evidence type="ECO:0000256" key="3">
    <source>
        <dbReference type="ARBA" id="ARBA00022777"/>
    </source>
</evidence>
<keyword evidence="5" id="KW-1133">Transmembrane helix</keyword>
<dbReference type="SMART" id="SM00220">
    <property type="entry name" value="S_TKc"/>
    <property type="match status" value="1"/>
</dbReference>
<keyword evidence="3 8" id="KW-0418">Kinase</keyword>
<organism evidence="8 9">
    <name type="scientific">Poseidonibacter parvus</name>
    <dbReference type="NCBI Taxonomy" id="1850254"/>
    <lineage>
        <taxon>Bacteria</taxon>
        <taxon>Pseudomonadati</taxon>
        <taxon>Campylobacterota</taxon>
        <taxon>Epsilonproteobacteria</taxon>
        <taxon>Campylobacterales</taxon>
        <taxon>Arcobacteraceae</taxon>
        <taxon>Poseidonibacter</taxon>
    </lineage>
</organism>
<evidence type="ECO:0000259" key="7">
    <source>
        <dbReference type="PROSITE" id="PS51746"/>
    </source>
</evidence>
<dbReference type="PANTHER" id="PTHR24348">
    <property type="entry name" value="SERINE/THREONINE-PROTEIN KINASE UNC-51-RELATED"/>
    <property type="match status" value="1"/>
</dbReference>
<dbReference type="STRING" id="1850254.LPB137_12730"/>
<keyword evidence="5" id="KW-0812">Transmembrane</keyword>
<dbReference type="EMBL" id="CP019070">
    <property type="protein sequence ID" value="APW66660.1"/>
    <property type="molecule type" value="Genomic_DNA"/>
</dbReference>
<dbReference type="GO" id="GO:0004674">
    <property type="term" value="F:protein serine/threonine kinase activity"/>
    <property type="evidence" value="ECO:0007669"/>
    <property type="project" value="InterPro"/>
</dbReference>
<dbReference type="GO" id="GO:0005524">
    <property type="term" value="F:ATP binding"/>
    <property type="evidence" value="ECO:0007669"/>
    <property type="project" value="UniProtKB-KW"/>
</dbReference>
<dbReference type="Pfam" id="PF00069">
    <property type="entry name" value="Pkinase"/>
    <property type="match status" value="1"/>
</dbReference>
<dbReference type="Gene3D" id="3.60.40.10">
    <property type="entry name" value="PPM-type phosphatase domain"/>
    <property type="match status" value="1"/>
</dbReference>
<dbReference type="GO" id="GO:0005829">
    <property type="term" value="C:cytosol"/>
    <property type="evidence" value="ECO:0007669"/>
    <property type="project" value="TreeGrafter"/>
</dbReference>
<name>A0A1P8KQ44_9BACT</name>
<dbReference type="GO" id="GO:0042594">
    <property type="term" value="P:response to starvation"/>
    <property type="evidence" value="ECO:0007669"/>
    <property type="project" value="TreeGrafter"/>
</dbReference>
<dbReference type="InterPro" id="IPR001932">
    <property type="entry name" value="PPM-type_phosphatase-like_dom"/>
</dbReference>
<evidence type="ECO:0000256" key="2">
    <source>
        <dbReference type="ARBA" id="ARBA00022741"/>
    </source>
</evidence>
<dbReference type="Gene3D" id="1.10.510.10">
    <property type="entry name" value="Transferase(Phosphotransferase) domain 1"/>
    <property type="match status" value="1"/>
</dbReference>
<evidence type="ECO:0000256" key="4">
    <source>
        <dbReference type="ARBA" id="ARBA00022840"/>
    </source>
</evidence>
<accession>A0A1P8KQ44</accession>
<dbReference type="InterPro" id="IPR036457">
    <property type="entry name" value="PPM-type-like_dom_sf"/>
</dbReference>
<dbReference type="SMART" id="SM00331">
    <property type="entry name" value="PP2C_SIG"/>
    <property type="match status" value="1"/>
</dbReference>
<dbReference type="PROSITE" id="PS50011">
    <property type="entry name" value="PROTEIN_KINASE_DOM"/>
    <property type="match status" value="1"/>
</dbReference>
<dbReference type="InterPro" id="IPR008271">
    <property type="entry name" value="Ser/Thr_kinase_AS"/>
</dbReference>
<dbReference type="GO" id="GO:0034045">
    <property type="term" value="C:phagophore assembly site membrane"/>
    <property type="evidence" value="ECO:0007669"/>
    <property type="project" value="TreeGrafter"/>
</dbReference>
<dbReference type="SMART" id="SM00332">
    <property type="entry name" value="PP2Cc"/>
    <property type="match status" value="1"/>
</dbReference>
<dbReference type="AlphaFoldDB" id="A0A1P8KQ44"/>
<keyword evidence="5" id="KW-0472">Membrane</keyword>
<dbReference type="CDD" id="cd00143">
    <property type="entry name" value="PP2Cc"/>
    <property type="match status" value="1"/>
</dbReference>
<keyword evidence="9" id="KW-1185">Reference proteome</keyword>
<proteinExistence type="predicted"/>
<evidence type="ECO:0000259" key="6">
    <source>
        <dbReference type="PROSITE" id="PS50011"/>
    </source>
</evidence>
<keyword evidence="1" id="KW-0808">Transferase</keyword>
<protein>
    <submittedName>
        <fullName evidence="8">Protein kinase</fullName>
    </submittedName>
</protein>
<dbReference type="PANTHER" id="PTHR24348:SF22">
    <property type="entry name" value="NON-SPECIFIC SERINE_THREONINE PROTEIN KINASE"/>
    <property type="match status" value="1"/>
</dbReference>
<evidence type="ECO:0000256" key="5">
    <source>
        <dbReference type="SAM" id="Phobius"/>
    </source>
</evidence>
<dbReference type="PROSITE" id="PS51746">
    <property type="entry name" value="PPM_2"/>
    <property type="match status" value="1"/>
</dbReference>
<keyword evidence="4" id="KW-0067">ATP-binding</keyword>
<dbReference type="OrthoDB" id="9801841at2"/>
<dbReference type="InterPro" id="IPR045269">
    <property type="entry name" value="Atg1-like"/>
</dbReference>